<dbReference type="EMBL" id="NQVE01000019">
    <property type="protein sequence ID" value="RAL53556.1"/>
    <property type="molecule type" value="Genomic_DNA"/>
</dbReference>
<protein>
    <submittedName>
        <fullName evidence="2">Uncharacterized protein</fullName>
    </submittedName>
</protein>
<accession>A0A328E867</accession>
<evidence type="ECO:0000256" key="1">
    <source>
        <dbReference type="SAM" id="Phobius"/>
    </source>
</evidence>
<keyword evidence="1" id="KW-0472">Membrane</keyword>
<feature type="transmembrane region" description="Helical" evidence="1">
    <location>
        <begin position="110"/>
        <end position="134"/>
    </location>
</feature>
<evidence type="ECO:0000313" key="3">
    <source>
        <dbReference type="Proteomes" id="UP000249390"/>
    </source>
</evidence>
<keyword evidence="3" id="KW-1185">Reference proteome</keyword>
<evidence type="ECO:0000313" key="2">
    <source>
        <dbReference type="EMBL" id="RAL53556.1"/>
    </source>
</evidence>
<dbReference type="AlphaFoldDB" id="A0A328E867"/>
<feature type="transmembrane region" description="Helical" evidence="1">
    <location>
        <begin position="154"/>
        <end position="175"/>
    </location>
</feature>
<dbReference type="Proteomes" id="UP000249390">
    <property type="component" value="Unassembled WGS sequence"/>
</dbReference>
<gene>
    <name evidence="2" type="ORF">DM860_018077</name>
</gene>
<proteinExistence type="predicted"/>
<organism evidence="2 3">
    <name type="scientific">Cuscuta australis</name>
    <dbReference type="NCBI Taxonomy" id="267555"/>
    <lineage>
        <taxon>Eukaryota</taxon>
        <taxon>Viridiplantae</taxon>
        <taxon>Streptophyta</taxon>
        <taxon>Embryophyta</taxon>
        <taxon>Tracheophyta</taxon>
        <taxon>Spermatophyta</taxon>
        <taxon>Magnoliopsida</taxon>
        <taxon>eudicotyledons</taxon>
        <taxon>Gunneridae</taxon>
        <taxon>Pentapetalae</taxon>
        <taxon>asterids</taxon>
        <taxon>lamiids</taxon>
        <taxon>Solanales</taxon>
        <taxon>Convolvulaceae</taxon>
        <taxon>Cuscuteae</taxon>
        <taxon>Cuscuta</taxon>
        <taxon>Cuscuta subgen. Grammica</taxon>
        <taxon>Cuscuta sect. Cleistogrammica</taxon>
    </lineage>
</organism>
<sequence>MLQHQYTEYHYSRLTSFPGTGLLLDKHSYAGIGAKGRGFNVKPIVYHHDRCDSSSLYDMPYFVQIMQFFASTLRNVGVFLDACCVVGVVPKAQTFLGRISMEGSNSTTRNFIFVFFLFLLVGAPETSLCMMVTVTSSHCDALLSDNMMRNFSWLPLRLCHWIVLGWARALILAPVTDSDDN</sequence>
<keyword evidence="1" id="KW-0812">Transmembrane</keyword>
<keyword evidence="1" id="KW-1133">Transmembrane helix</keyword>
<name>A0A328E867_9ASTE</name>
<comment type="caution">
    <text evidence="2">The sequence shown here is derived from an EMBL/GenBank/DDBJ whole genome shotgun (WGS) entry which is preliminary data.</text>
</comment>
<reference evidence="2 3" key="1">
    <citation type="submission" date="2018-06" db="EMBL/GenBank/DDBJ databases">
        <title>The Genome of Cuscuta australis (Dodder) Provides Insight into the Evolution of Plant Parasitism.</title>
        <authorList>
            <person name="Liu H."/>
        </authorList>
    </citation>
    <scope>NUCLEOTIDE SEQUENCE [LARGE SCALE GENOMIC DNA]</scope>
    <source>
        <strain evidence="3">cv. Yunnan</strain>
        <tissue evidence="2">Vines</tissue>
    </source>
</reference>